<sequence length="147" mass="16890">MFRICLFLFFHVHICSINHNANDCRDRRSIRAALFDGIEEGGVRALYNNHDIDEHDNNIAIDGLQDRVNILKALTGDIHEEMETHNKLLDKMGHSMDASRGTLHGNLDRFKKVFQSKSNRHMAAIVASFIATFFLIYYLIRCLSAIE</sequence>
<evidence type="ECO:0000313" key="13">
    <source>
        <dbReference type="Proteomes" id="UP000233837"/>
    </source>
</evidence>
<evidence type="ECO:0000256" key="8">
    <source>
        <dbReference type="ARBA" id="ARBA00046280"/>
    </source>
</evidence>
<dbReference type="PROSITE" id="PS50192">
    <property type="entry name" value="T_SNARE"/>
    <property type="match status" value="1"/>
</dbReference>
<keyword evidence="5 9" id="KW-1133">Transmembrane helix</keyword>
<keyword evidence="13" id="KW-1185">Reference proteome</keyword>
<evidence type="ECO:0000256" key="10">
    <source>
        <dbReference type="SAM" id="SignalP"/>
    </source>
</evidence>
<reference evidence="12 13" key="1">
    <citation type="journal article" date="2016" name="Sci. Rep.">
        <title>The Dendrobium catenatum Lindl. genome sequence provides insights into polysaccharide synthase, floral development and adaptive evolution.</title>
        <authorList>
            <person name="Zhang G.Q."/>
            <person name="Xu Q."/>
            <person name="Bian C."/>
            <person name="Tsai W.C."/>
            <person name="Yeh C.M."/>
            <person name="Liu K.W."/>
            <person name="Yoshida K."/>
            <person name="Zhang L.S."/>
            <person name="Chang S.B."/>
            <person name="Chen F."/>
            <person name="Shi Y."/>
            <person name="Su Y.Y."/>
            <person name="Zhang Y.Q."/>
            <person name="Chen L.J."/>
            <person name="Yin Y."/>
            <person name="Lin M."/>
            <person name="Huang H."/>
            <person name="Deng H."/>
            <person name="Wang Z.W."/>
            <person name="Zhu S.L."/>
            <person name="Zhao X."/>
            <person name="Deng C."/>
            <person name="Niu S.C."/>
            <person name="Huang J."/>
            <person name="Wang M."/>
            <person name="Liu G.H."/>
            <person name="Yang H.J."/>
            <person name="Xiao X.J."/>
            <person name="Hsiao Y.Y."/>
            <person name="Wu W.L."/>
            <person name="Chen Y.Y."/>
            <person name="Mitsuda N."/>
            <person name="Ohme-Takagi M."/>
            <person name="Luo Y.B."/>
            <person name="Van de Peer Y."/>
            <person name="Liu Z.J."/>
        </authorList>
    </citation>
    <scope>NUCLEOTIDE SEQUENCE [LARGE SCALE GENOMIC DNA]</scope>
    <source>
        <tissue evidence="12">The whole plant</tissue>
    </source>
</reference>
<keyword evidence="4" id="KW-0653">Protein transport</keyword>
<dbReference type="CDD" id="cd15853">
    <property type="entry name" value="SNARE_Bet1"/>
    <property type="match status" value="1"/>
</dbReference>
<dbReference type="AlphaFoldDB" id="A0A2I0X694"/>
<keyword evidence="3 9" id="KW-0812">Transmembrane</keyword>
<gene>
    <name evidence="12" type="primary">BET11</name>
    <name evidence="12" type="ORF">MA16_Dca016536</name>
</gene>
<dbReference type="InterPro" id="IPR000727">
    <property type="entry name" value="T_SNARE_dom"/>
</dbReference>
<accession>A0A2I0X694</accession>
<keyword evidence="7 9" id="KW-0472">Membrane</keyword>
<name>A0A2I0X694_9ASPA</name>
<evidence type="ECO:0000313" key="12">
    <source>
        <dbReference type="EMBL" id="PKU83427.1"/>
    </source>
</evidence>
<proteinExistence type="predicted"/>
<dbReference type="GO" id="GO:0000139">
    <property type="term" value="C:Golgi membrane"/>
    <property type="evidence" value="ECO:0007669"/>
    <property type="project" value="UniProtKB-SubCell"/>
</dbReference>
<dbReference type="SUPFAM" id="SSF58038">
    <property type="entry name" value="SNARE fusion complex"/>
    <property type="match status" value="1"/>
</dbReference>
<protein>
    <submittedName>
        <fullName evidence="12">Bet1-like SNARE 1-1</fullName>
    </submittedName>
</protein>
<feature type="domain" description="T-SNARE coiled-coil homology" evidence="11">
    <location>
        <begin position="51"/>
        <end position="113"/>
    </location>
</feature>
<evidence type="ECO:0000256" key="5">
    <source>
        <dbReference type="ARBA" id="ARBA00022989"/>
    </source>
</evidence>
<evidence type="ECO:0000256" key="9">
    <source>
        <dbReference type="SAM" id="Phobius"/>
    </source>
</evidence>
<dbReference type="GO" id="GO:0015031">
    <property type="term" value="P:protein transport"/>
    <property type="evidence" value="ECO:0007669"/>
    <property type="project" value="UniProtKB-KW"/>
</dbReference>
<evidence type="ECO:0000256" key="6">
    <source>
        <dbReference type="ARBA" id="ARBA00023034"/>
    </source>
</evidence>
<feature type="chain" id="PRO_5014157132" evidence="10">
    <location>
        <begin position="18"/>
        <end position="147"/>
    </location>
</feature>
<dbReference type="PANTHER" id="PTHR12791">
    <property type="entry name" value="GOLGI SNARE BET1-RELATED"/>
    <property type="match status" value="1"/>
</dbReference>
<dbReference type="InterPro" id="IPR039899">
    <property type="entry name" value="BET1_SNARE"/>
</dbReference>
<dbReference type="STRING" id="906689.A0A2I0X694"/>
<feature type="transmembrane region" description="Helical" evidence="9">
    <location>
        <begin position="121"/>
        <end position="140"/>
    </location>
</feature>
<keyword evidence="6" id="KW-0333">Golgi apparatus</keyword>
<evidence type="ECO:0000256" key="4">
    <source>
        <dbReference type="ARBA" id="ARBA00022927"/>
    </source>
</evidence>
<evidence type="ECO:0000259" key="11">
    <source>
        <dbReference type="PROSITE" id="PS50192"/>
    </source>
</evidence>
<organism evidence="12 13">
    <name type="scientific">Dendrobium catenatum</name>
    <dbReference type="NCBI Taxonomy" id="906689"/>
    <lineage>
        <taxon>Eukaryota</taxon>
        <taxon>Viridiplantae</taxon>
        <taxon>Streptophyta</taxon>
        <taxon>Embryophyta</taxon>
        <taxon>Tracheophyta</taxon>
        <taxon>Spermatophyta</taxon>
        <taxon>Magnoliopsida</taxon>
        <taxon>Liliopsida</taxon>
        <taxon>Asparagales</taxon>
        <taxon>Orchidaceae</taxon>
        <taxon>Epidendroideae</taxon>
        <taxon>Malaxideae</taxon>
        <taxon>Dendrobiinae</taxon>
        <taxon>Dendrobium</taxon>
    </lineage>
</organism>
<feature type="signal peptide" evidence="10">
    <location>
        <begin position="1"/>
        <end position="17"/>
    </location>
</feature>
<evidence type="ECO:0000256" key="1">
    <source>
        <dbReference type="ARBA" id="ARBA00004394"/>
    </source>
</evidence>
<evidence type="ECO:0000256" key="2">
    <source>
        <dbReference type="ARBA" id="ARBA00022448"/>
    </source>
</evidence>
<dbReference type="Proteomes" id="UP000233837">
    <property type="component" value="Unassembled WGS sequence"/>
</dbReference>
<evidence type="ECO:0000256" key="3">
    <source>
        <dbReference type="ARBA" id="ARBA00022692"/>
    </source>
</evidence>
<reference evidence="12 13" key="2">
    <citation type="journal article" date="2017" name="Nature">
        <title>The Apostasia genome and the evolution of orchids.</title>
        <authorList>
            <person name="Zhang G.Q."/>
            <person name="Liu K.W."/>
            <person name="Li Z."/>
            <person name="Lohaus R."/>
            <person name="Hsiao Y.Y."/>
            <person name="Niu S.C."/>
            <person name="Wang J.Y."/>
            <person name="Lin Y.C."/>
            <person name="Xu Q."/>
            <person name="Chen L.J."/>
            <person name="Yoshida K."/>
            <person name="Fujiwara S."/>
            <person name="Wang Z.W."/>
            <person name="Zhang Y.Q."/>
            <person name="Mitsuda N."/>
            <person name="Wang M."/>
            <person name="Liu G.H."/>
            <person name="Pecoraro L."/>
            <person name="Huang H.X."/>
            <person name="Xiao X.J."/>
            <person name="Lin M."/>
            <person name="Wu X.Y."/>
            <person name="Wu W.L."/>
            <person name="Chen Y.Y."/>
            <person name="Chang S.B."/>
            <person name="Sakamoto S."/>
            <person name="Ohme-Takagi M."/>
            <person name="Yagi M."/>
            <person name="Zeng S.J."/>
            <person name="Shen C.Y."/>
            <person name="Yeh C.M."/>
            <person name="Luo Y.B."/>
            <person name="Tsai W.C."/>
            <person name="Van de Peer Y."/>
            <person name="Liu Z.J."/>
        </authorList>
    </citation>
    <scope>NUCLEOTIDE SEQUENCE [LARGE SCALE GENOMIC DNA]</scope>
    <source>
        <tissue evidence="12">The whole plant</tissue>
    </source>
</reference>
<keyword evidence="10" id="KW-0732">Signal</keyword>
<keyword evidence="2" id="KW-0813">Transport</keyword>
<dbReference type="Gene3D" id="1.20.5.110">
    <property type="match status" value="1"/>
</dbReference>
<comment type="subcellular location">
    <subcellularLocation>
        <location evidence="8">Endomembrane system</location>
        <topology evidence="8">Single-pass type IV membrane protein</topology>
    </subcellularLocation>
    <subcellularLocation>
        <location evidence="1">Golgi apparatus membrane</location>
    </subcellularLocation>
</comment>
<evidence type="ECO:0000256" key="7">
    <source>
        <dbReference type="ARBA" id="ARBA00023136"/>
    </source>
</evidence>
<dbReference type="EMBL" id="KZ502113">
    <property type="protein sequence ID" value="PKU83427.1"/>
    <property type="molecule type" value="Genomic_DNA"/>
</dbReference>